<evidence type="ECO:0000313" key="1">
    <source>
        <dbReference type="EMBL" id="KPX19190.1"/>
    </source>
</evidence>
<sequence length="57" mass="6171">MNALKLAKAHIRQLEAHRKSGAAVEAEMVKRADAILKGKAIDFPSVRMVVRSEAVSA</sequence>
<comment type="caution">
    <text evidence="1">The sequence shown here is derived from an EMBL/GenBank/DDBJ whole genome shotgun (WGS) entry which is preliminary data.</text>
</comment>
<gene>
    <name evidence="1" type="ORF">ALO71_01197</name>
</gene>
<organism evidence="1 2">
    <name type="scientific">Pseudomonas amygdali pv. dendropanacis</name>
    <dbReference type="NCBI Taxonomy" id="235272"/>
    <lineage>
        <taxon>Bacteria</taxon>
        <taxon>Pseudomonadati</taxon>
        <taxon>Pseudomonadota</taxon>
        <taxon>Gammaproteobacteria</taxon>
        <taxon>Pseudomonadales</taxon>
        <taxon>Pseudomonadaceae</taxon>
        <taxon>Pseudomonas</taxon>
        <taxon>Pseudomonas amygdali</taxon>
    </lineage>
</organism>
<name>A0A0P9PG99_PSEA0</name>
<dbReference type="Proteomes" id="UP000050346">
    <property type="component" value="Unassembled WGS sequence"/>
</dbReference>
<reference evidence="1 2" key="1">
    <citation type="submission" date="2015-09" db="EMBL/GenBank/DDBJ databases">
        <title>Genome announcement of multiple Pseudomonas syringae strains.</title>
        <authorList>
            <person name="Thakur S."/>
            <person name="Wang P.W."/>
            <person name="Gong Y."/>
            <person name="Weir B.S."/>
            <person name="Guttman D.S."/>
        </authorList>
    </citation>
    <scope>NUCLEOTIDE SEQUENCE [LARGE SCALE GENOMIC DNA]</scope>
    <source>
        <strain evidence="1 2">ICMP9150</strain>
    </source>
</reference>
<dbReference type="EMBL" id="LJQG01000153">
    <property type="protein sequence ID" value="KPX19190.1"/>
    <property type="molecule type" value="Genomic_DNA"/>
</dbReference>
<dbReference type="RefSeq" id="WP_162837020.1">
    <property type="nucleotide sequence ID" value="NZ_JYHG01000083.1"/>
</dbReference>
<protein>
    <submittedName>
        <fullName evidence="1">Uncharacterized protein</fullName>
    </submittedName>
</protein>
<evidence type="ECO:0000313" key="2">
    <source>
        <dbReference type="Proteomes" id="UP000050346"/>
    </source>
</evidence>
<dbReference type="AlphaFoldDB" id="A0A0P9PG99"/>
<proteinExistence type="predicted"/>
<accession>A0A0P9PG99</accession>
<dbReference type="PATRIC" id="fig|235272.12.peg.1625"/>